<proteinExistence type="predicted"/>
<dbReference type="InterPro" id="IPR011050">
    <property type="entry name" value="Pectin_lyase_fold/virulence"/>
</dbReference>
<evidence type="ECO:0000256" key="2">
    <source>
        <dbReference type="ARBA" id="ARBA00022490"/>
    </source>
</evidence>
<dbReference type="GO" id="GO:0005819">
    <property type="term" value="C:spindle"/>
    <property type="evidence" value="ECO:0007669"/>
    <property type="project" value="UniProtKB-SubCell"/>
</dbReference>
<name>A0AAV8YHE5_9CUCU</name>
<dbReference type="GO" id="GO:0007112">
    <property type="term" value="P:male meiosis cytokinesis"/>
    <property type="evidence" value="ECO:0007669"/>
    <property type="project" value="TreeGrafter"/>
</dbReference>
<comment type="subcellular location">
    <subcellularLocation>
        <location evidence="1">Cytoplasm</location>
        <location evidence="1">Cytoskeleton</location>
        <location evidence="1">Spindle</location>
    </subcellularLocation>
</comment>
<reference evidence="6" key="1">
    <citation type="journal article" date="2023" name="Insect Mol. Biol.">
        <title>Genome sequencing provides insights into the evolution of gene families encoding plant cell wall-degrading enzymes in longhorned beetles.</title>
        <authorList>
            <person name="Shin N.R."/>
            <person name="Okamura Y."/>
            <person name="Kirsch R."/>
            <person name="Pauchet Y."/>
        </authorList>
    </citation>
    <scope>NUCLEOTIDE SEQUENCE</scope>
    <source>
        <strain evidence="6">AMC_N1</strain>
    </source>
</reference>
<organism evidence="6 7">
    <name type="scientific">Aromia moschata</name>
    <dbReference type="NCBI Taxonomy" id="1265417"/>
    <lineage>
        <taxon>Eukaryota</taxon>
        <taxon>Metazoa</taxon>
        <taxon>Ecdysozoa</taxon>
        <taxon>Arthropoda</taxon>
        <taxon>Hexapoda</taxon>
        <taxon>Insecta</taxon>
        <taxon>Pterygota</taxon>
        <taxon>Neoptera</taxon>
        <taxon>Endopterygota</taxon>
        <taxon>Coleoptera</taxon>
        <taxon>Polyphaga</taxon>
        <taxon>Cucujiformia</taxon>
        <taxon>Chrysomeloidea</taxon>
        <taxon>Cerambycidae</taxon>
        <taxon>Cerambycinae</taxon>
        <taxon>Callichromatini</taxon>
        <taxon>Aromia</taxon>
    </lineage>
</organism>
<comment type="caution">
    <text evidence="6">The sequence shown here is derived from an EMBL/GenBank/DDBJ whole genome shotgun (WGS) entry which is preliminary data.</text>
</comment>
<evidence type="ECO:0000259" key="4">
    <source>
        <dbReference type="Pfam" id="PF13229"/>
    </source>
</evidence>
<evidence type="ECO:0008006" key="8">
    <source>
        <dbReference type="Google" id="ProtNLM"/>
    </source>
</evidence>
<evidence type="ECO:0000256" key="1">
    <source>
        <dbReference type="ARBA" id="ARBA00004186"/>
    </source>
</evidence>
<dbReference type="InterPro" id="IPR045140">
    <property type="entry name" value="SHCBP1-like"/>
</dbReference>
<gene>
    <name evidence="6" type="ORF">NQ318_015252</name>
</gene>
<dbReference type="InterPro" id="IPR057508">
    <property type="entry name" value="SHCBP-like_N"/>
</dbReference>
<protein>
    <recommendedName>
        <fullName evidence="8">Right handed beta helix domain-containing protein</fullName>
    </recommendedName>
</protein>
<sequence>MDQIITFDKSLQQRLQEFRDIFSGYELLPASGVSNVWTFYLELTVDPNGWQAVWKIPRLTCEHLNIPFPSVVLVLVLDVNYSEHLATVRILAVQDDISIPEKHFVQLTQLWPTKEQDKTIALNLHTTSGSLRYVTFLLHTHDENSDWKNKHLESRLRLYFDLKNGIIPRATAEHVHSLLTEARRLQSRKVFIEAELNEDDDADFDNGNTNNKKVEALMEIHLRLLEIKREIEIMENPLLRNVVIKKQAELISARSNKKQQIWLIFDEGNVDDHITFLREVKNSYPSQPIIFFPSLASKLESSNSKDIFILNESQHVIRTTGALEKGGVLKGIGLRKNIILTSRIDDVMLDFTGETVLIENVTIDARHAQCAILVRSGVGVLKNCKIIGNGASSTHQGIIVLAGATVEIVDCEITGFCTSIVGNSGSTISLKNTEIHNVNFGIKIYEKCHLDVNKLSIHDSREYGIVVETENNSNVDNRKVGNFEILQIVPEVKTESISGINNTKGDVIINSKCKIKPVEDLFSDPDFDPTMIESSDEDIMYFMAVFMLYA</sequence>
<keyword evidence="3" id="KW-0206">Cytoskeleton</keyword>
<dbReference type="PANTHER" id="PTHR14695">
    <property type="entry name" value="SHC SH2-DOMAIN BINDING PROTEIN 1-RELATED"/>
    <property type="match status" value="1"/>
</dbReference>
<dbReference type="InterPro" id="IPR012334">
    <property type="entry name" value="Pectin_lyas_fold"/>
</dbReference>
<dbReference type="Gene3D" id="2.160.20.10">
    <property type="entry name" value="Single-stranded right-handed beta-helix, Pectin lyase-like"/>
    <property type="match status" value="1"/>
</dbReference>
<dbReference type="Proteomes" id="UP001162162">
    <property type="component" value="Unassembled WGS sequence"/>
</dbReference>
<dbReference type="EMBL" id="JAPWTK010000099">
    <property type="protein sequence ID" value="KAJ8950508.1"/>
    <property type="molecule type" value="Genomic_DNA"/>
</dbReference>
<evidence type="ECO:0000313" key="6">
    <source>
        <dbReference type="EMBL" id="KAJ8950508.1"/>
    </source>
</evidence>
<dbReference type="Pfam" id="PF13229">
    <property type="entry name" value="Beta_helix"/>
    <property type="match status" value="1"/>
</dbReference>
<keyword evidence="7" id="KW-1185">Reference proteome</keyword>
<dbReference type="AlphaFoldDB" id="A0AAV8YHE5"/>
<feature type="domain" description="SHC SH2" evidence="5">
    <location>
        <begin position="13"/>
        <end position="240"/>
    </location>
</feature>
<evidence type="ECO:0000313" key="7">
    <source>
        <dbReference type="Proteomes" id="UP001162162"/>
    </source>
</evidence>
<dbReference type="GO" id="GO:0007283">
    <property type="term" value="P:spermatogenesis"/>
    <property type="evidence" value="ECO:0007669"/>
    <property type="project" value="TreeGrafter"/>
</dbReference>
<dbReference type="InterPro" id="IPR039448">
    <property type="entry name" value="Beta_helix"/>
</dbReference>
<evidence type="ECO:0000259" key="5">
    <source>
        <dbReference type="Pfam" id="PF23762"/>
    </source>
</evidence>
<feature type="domain" description="Right handed beta helix" evidence="4">
    <location>
        <begin position="353"/>
        <end position="478"/>
    </location>
</feature>
<evidence type="ECO:0000256" key="3">
    <source>
        <dbReference type="ARBA" id="ARBA00023212"/>
    </source>
</evidence>
<keyword evidence="2" id="KW-0963">Cytoplasm</keyword>
<dbReference type="SUPFAM" id="SSF51126">
    <property type="entry name" value="Pectin lyase-like"/>
    <property type="match status" value="1"/>
</dbReference>
<dbReference type="PANTHER" id="PTHR14695:SF4">
    <property type="entry name" value="PROTEIN NESSUN DORMA"/>
    <property type="match status" value="1"/>
</dbReference>
<dbReference type="Pfam" id="PF23762">
    <property type="entry name" value="SHCBP_N"/>
    <property type="match status" value="1"/>
</dbReference>
<accession>A0AAV8YHE5</accession>